<evidence type="ECO:0000313" key="3">
    <source>
        <dbReference type="Proteomes" id="UP001152300"/>
    </source>
</evidence>
<dbReference type="OrthoDB" id="4158087at2759"/>
<proteinExistence type="predicted"/>
<feature type="region of interest" description="Disordered" evidence="1">
    <location>
        <begin position="562"/>
        <end position="590"/>
    </location>
</feature>
<reference evidence="2" key="1">
    <citation type="submission" date="2022-11" db="EMBL/GenBank/DDBJ databases">
        <title>Genome Resource of Sclerotinia nivalis Strain SnTB1, a Plant Pathogen Isolated from American Ginseng.</title>
        <authorList>
            <person name="Fan S."/>
        </authorList>
    </citation>
    <scope>NUCLEOTIDE SEQUENCE</scope>
    <source>
        <strain evidence="2">SnTB1</strain>
    </source>
</reference>
<dbReference type="InterPro" id="IPR021858">
    <property type="entry name" value="Fun_TF"/>
</dbReference>
<dbReference type="Pfam" id="PF11951">
    <property type="entry name" value="Fungal_trans_2"/>
    <property type="match status" value="1"/>
</dbReference>
<dbReference type="PANTHER" id="PTHR37540:SF5">
    <property type="entry name" value="TRANSCRIPTION FACTOR DOMAIN-CONTAINING PROTEIN"/>
    <property type="match status" value="1"/>
</dbReference>
<protein>
    <recommendedName>
        <fullName evidence="4">Tachykinin family protein</fullName>
    </recommendedName>
</protein>
<keyword evidence="3" id="KW-1185">Reference proteome</keyword>
<dbReference type="PANTHER" id="PTHR37540">
    <property type="entry name" value="TRANSCRIPTION FACTOR (ACR-2), PUTATIVE-RELATED-RELATED"/>
    <property type="match status" value="1"/>
</dbReference>
<evidence type="ECO:0000313" key="2">
    <source>
        <dbReference type="EMBL" id="KAJ8060221.1"/>
    </source>
</evidence>
<accession>A0A9X0ACH4</accession>
<sequence length="590" mass="67033">MDGKGFTVSVYQNWNIPRKGQWKSTTFFSKESRVPTSKSPTSTYPSSVTDIHHNERESSQNFAFVNSSSQGTKTDVKVREFVRKHVRNDYLSKRTLESKRRPKVRSTTIKHVVDRQSVVSTGGHRNDDLVIEKLIGFPTALSLSPWPIEMTPETHRLLGRYFTHASSRMYPLSKYLSSNPLCSDEWFRFTINDAAMFHAILYAAALYLSLLQGGKESEDSVYHLGKILENVKDKLQSGQIADDSTIAALSCVALGEAYTGHPDLWHIHMRGIQQMIKIRGTISSLPIIIQTKIRRSDITGAIDYAAEPYLYYEPRSHSEISISQILPPHRIHAINTCIATTFAKCEIHSNLMEIMQHLAIFYQSIQFAASSKTLLEPRDFVNDIYWIEYELLSFPLSIGASQDSGINKATRIGALLFMKSIIQEFPHSVTGPSILLQQFQESLSTIVTAKITEQSRQWLIWLFAIGAVYSKRERISRTWFVEQLAGLHMERLKDLLVDGQIHAEKTGEYEEELQLWEILELKNVIEKKELLLLWDDVSRWRFGISTNITTIHVCLGQPNPNESMPYDKETLDSGDTSGGGTNNTNQPCSH</sequence>
<dbReference type="AlphaFoldDB" id="A0A9X0ACH4"/>
<name>A0A9X0ACH4_9HELO</name>
<comment type="caution">
    <text evidence="2">The sequence shown here is derived from an EMBL/GenBank/DDBJ whole genome shotgun (WGS) entry which is preliminary data.</text>
</comment>
<dbReference type="Proteomes" id="UP001152300">
    <property type="component" value="Unassembled WGS sequence"/>
</dbReference>
<gene>
    <name evidence="2" type="ORF">OCU04_010564</name>
</gene>
<organism evidence="2 3">
    <name type="scientific">Sclerotinia nivalis</name>
    <dbReference type="NCBI Taxonomy" id="352851"/>
    <lineage>
        <taxon>Eukaryota</taxon>
        <taxon>Fungi</taxon>
        <taxon>Dikarya</taxon>
        <taxon>Ascomycota</taxon>
        <taxon>Pezizomycotina</taxon>
        <taxon>Leotiomycetes</taxon>
        <taxon>Helotiales</taxon>
        <taxon>Sclerotiniaceae</taxon>
        <taxon>Sclerotinia</taxon>
    </lineage>
</organism>
<dbReference type="EMBL" id="JAPEIS010000013">
    <property type="protein sequence ID" value="KAJ8060221.1"/>
    <property type="molecule type" value="Genomic_DNA"/>
</dbReference>
<evidence type="ECO:0008006" key="4">
    <source>
        <dbReference type="Google" id="ProtNLM"/>
    </source>
</evidence>
<evidence type="ECO:0000256" key="1">
    <source>
        <dbReference type="SAM" id="MobiDB-lite"/>
    </source>
</evidence>